<proteinExistence type="predicted"/>
<dbReference type="Pfam" id="PF26422">
    <property type="entry name" value="Halo_JAB_MPN"/>
    <property type="match status" value="1"/>
</dbReference>
<dbReference type="AlphaFoldDB" id="A0A2I8VRV8"/>
<sequence>MSADAEPDALSVVLAPTRAGAFDADLGLDADTPVLTHFYLPDAGRSVTAVFGLDLSTPAGRGRARFHAHPQGPREPTKRDDFAAAVIVAVPPWDRTEVRAYDRSGSRLALEEVDAEPPEESLGDASL</sequence>
<name>A0A2I8VRV8_9EURY</name>
<evidence type="ECO:0000256" key="1">
    <source>
        <dbReference type="SAM" id="MobiDB-lite"/>
    </source>
</evidence>
<keyword evidence="3" id="KW-1185">Reference proteome</keyword>
<reference evidence="2 3" key="1">
    <citation type="submission" date="2018-01" db="EMBL/GenBank/DDBJ databases">
        <title>Complete genome sequence of Salinigranum rubrum GX10T, an extremely halophilic archaeon isolated from a marine solar saltern.</title>
        <authorList>
            <person name="Han S."/>
        </authorList>
    </citation>
    <scope>NUCLEOTIDE SEQUENCE [LARGE SCALE GENOMIC DNA]</scope>
    <source>
        <strain evidence="2 3">GX10</strain>
    </source>
</reference>
<gene>
    <name evidence="2" type="ORF">C2R22_09215</name>
</gene>
<dbReference type="InterPro" id="IPR058877">
    <property type="entry name" value="JAB/MPN_dom-containing"/>
</dbReference>
<evidence type="ECO:0000313" key="3">
    <source>
        <dbReference type="Proteomes" id="UP000236584"/>
    </source>
</evidence>
<dbReference type="EMBL" id="CP026309">
    <property type="protein sequence ID" value="AUV83939.1"/>
    <property type="molecule type" value="Genomic_DNA"/>
</dbReference>
<dbReference type="KEGG" id="srub:C2R22_09215"/>
<feature type="compositionally biased region" description="Acidic residues" evidence="1">
    <location>
        <begin position="111"/>
        <end position="127"/>
    </location>
</feature>
<protein>
    <submittedName>
        <fullName evidence="2">Uncharacterized protein</fullName>
    </submittedName>
</protein>
<dbReference type="OrthoDB" id="210127at2157"/>
<dbReference type="Proteomes" id="UP000236584">
    <property type="component" value="Chromosome"/>
</dbReference>
<evidence type="ECO:0000313" key="2">
    <source>
        <dbReference type="EMBL" id="AUV83939.1"/>
    </source>
</evidence>
<accession>A0A2I8VRV8</accession>
<feature type="region of interest" description="Disordered" evidence="1">
    <location>
        <begin position="106"/>
        <end position="127"/>
    </location>
</feature>
<organism evidence="2 3">
    <name type="scientific">Salinigranum rubrum</name>
    <dbReference type="NCBI Taxonomy" id="755307"/>
    <lineage>
        <taxon>Archaea</taxon>
        <taxon>Methanobacteriati</taxon>
        <taxon>Methanobacteriota</taxon>
        <taxon>Stenosarchaea group</taxon>
        <taxon>Halobacteria</taxon>
        <taxon>Halobacteriales</taxon>
        <taxon>Haloferacaceae</taxon>
        <taxon>Salinigranum</taxon>
    </lineage>
</organism>